<proteinExistence type="predicted"/>
<dbReference type="Proteomes" id="UP000233786">
    <property type="component" value="Unassembled WGS sequence"/>
</dbReference>
<organism evidence="1 2">
    <name type="scientific">Saccharopolyspora spinosa</name>
    <dbReference type="NCBI Taxonomy" id="60894"/>
    <lineage>
        <taxon>Bacteria</taxon>
        <taxon>Bacillati</taxon>
        <taxon>Actinomycetota</taxon>
        <taxon>Actinomycetes</taxon>
        <taxon>Pseudonocardiales</taxon>
        <taxon>Pseudonocardiaceae</taxon>
        <taxon>Saccharopolyspora</taxon>
    </lineage>
</organism>
<dbReference type="RefSeq" id="WP_010695543.1">
    <property type="nucleotide sequence ID" value="NZ_CP061007.1"/>
</dbReference>
<sequence length="190" mass="21132">MRSWFKWGIPLAIVVLLGAAGGGVLLAENVYPRTLTQQNSQASQSAEWVKSPIGIVYTPDAAASPDLAGVQSLLDLHFSSINERNYDRWKSTVVPEKWQELPKDKWFDSYDTTHDFGWTVHRIDQGADGSLLVMLTFMSTQGLEDAPPQLKATCVAWNVVYPLVLDDAGRSFRLDTSKLPNSALLDYCNQ</sequence>
<dbReference type="STRING" id="994479.GCA_000194155_02755"/>
<evidence type="ECO:0000313" key="1">
    <source>
        <dbReference type="EMBL" id="PKW15014.1"/>
    </source>
</evidence>
<gene>
    <name evidence="1" type="ORF">A8926_2681</name>
</gene>
<dbReference type="OrthoDB" id="5181866at2"/>
<name>A0A2N3XWG0_SACSN</name>
<protein>
    <submittedName>
        <fullName evidence="1">Uncharacterized protein</fullName>
    </submittedName>
</protein>
<keyword evidence="2" id="KW-1185">Reference proteome</keyword>
<dbReference type="AlphaFoldDB" id="A0A2N3XWG0"/>
<dbReference type="EMBL" id="PJNB01000001">
    <property type="protein sequence ID" value="PKW15014.1"/>
    <property type="molecule type" value="Genomic_DNA"/>
</dbReference>
<evidence type="ECO:0000313" key="2">
    <source>
        <dbReference type="Proteomes" id="UP000233786"/>
    </source>
</evidence>
<accession>A0A2N3XWG0</accession>
<comment type="caution">
    <text evidence="1">The sequence shown here is derived from an EMBL/GenBank/DDBJ whole genome shotgun (WGS) entry which is preliminary data.</text>
</comment>
<reference evidence="1" key="1">
    <citation type="submission" date="2017-12" db="EMBL/GenBank/DDBJ databases">
        <title>Sequencing the genomes of 1000 Actinobacteria strains.</title>
        <authorList>
            <person name="Klenk H.-P."/>
        </authorList>
    </citation>
    <scope>NUCLEOTIDE SEQUENCE [LARGE SCALE GENOMIC DNA]</scope>
    <source>
        <strain evidence="1">DSM 44228</strain>
    </source>
</reference>